<feature type="compositionally biased region" description="Acidic residues" evidence="1">
    <location>
        <begin position="8"/>
        <end position="24"/>
    </location>
</feature>
<dbReference type="EMBL" id="JH000410">
    <property type="protein sequence ID" value="EGW04157.1"/>
    <property type="molecule type" value="Genomic_DNA"/>
</dbReference>
<dbReference type="AlphaFoldDB" id="G3HIT6"/>
<gene>
    <name evidence="2" type="ORF">I79_010563</name>
</gene>
<name>G3HIT6_CRIGR</name>
<sequence length="65" mass="7053">METRLGAWEEEEEEEEVEEEEEEERTTRHILVVAASTPVALGPGLMSSAANHFAGGPEAGGTREI</sequence>
<dbReference type="Proteomes" id="UP000001075">
    <property type="component" value="Unassembled WGS sequence"/>
</dbReference>
<evidence type="ECO:0000256" key="1">
    <source>
        <dbReference type="SAM" id="MobiDB-lite"/>
    </source>
</evidence>
<evidence type="ECO:0000313" key="3">
    <source>
        <dbReference type="Proteomes" id="UP000001075"/>
    </source>
</evidence>
<proteinExistence type="predicted"/>
<protein>
    <submittedName>
        <fullName evidence="2">Uncharacterized protein</fullName>
    </submittedName>
</protein>
<accession>G3HIT6</accession>
<reference evidence="3" key="1">
    <citation type="journal article" date="2011" name="Nat. Biotechnol.">
        <title>The genomic sequence of the Chinese hamster ovary (CHO)-K1 cell line.</title>
        <authorList>
            <person name="Xu X."/>
            <person name="Nagarajan H."/>
            <person name="Lewis N.E."/>
            <person name="Pan S."/>
            <person name="Cai Z."/>
            <person name="Liu X."/>
            <person name="Chen W."/>
            <person name="Xie M."/>
            <person name="Wang W."/>
            <person name="Hammond S."/>
            <person name="Andersen M.R."/>
            <person name="Neff N."/>
            <person name="Passarelli B."/>
            <person name="Koh W."/>
            <person name="Fan H.C."/>
            <person name="Wang J."/>
            <person name="Gui Y."/>
            <person name="Lee K.H."/>
            <person name="Betenbaugh M.J."/>
            <person name="Quake S.R."/>
            <person name="Famili I."/>
            <person name="Palsson B.O."/>
            <person name="Wang J."/>
        </authorList>
    </citation>
    <scope>NUCLEOTIDE SEQUENCE [LARGE SCALE GENOMIC DNA]</scope>
    <source>
        <strain evidence="3">CHO K1 cell line</strain>
    </source>
</reference>
<evidence type="ECO:0000313" key="2">
    <source>
        <dbReference type="EMBL" id="EGW04157.1"/>
    </source>
</evidence>
<feature type="region of interest" description="Disordered" evidence="1">
    <location>
        <begin position="1"/>
        <end position="27"/>
    </location>
</feature>
<dbReference type="InParanoid" id="G3HIT6"/>
<feature type="region of interest" description="Disordered" evidence="1">
    <location>
        <begin position="46"/>
        <end position="65"/>
    </location>
</feature>
<organism evidence="2 3">
    <name type="scientific">Cricetulus griseus</name>
    <name type="common">Chinese hamster</name>
    <name type="synonym">Cricetulus barabensis griseus</name>
    <dbReference type="NCBI Taxonomy" id="10029"/>
    <lineage>
        <taxon>Eukaryota</taxon>
        <taxon>Metazoa</taxon>
        <taxon>Chordata</taxon>
        <taxon>Craniata</taxon>
        <taxon>Vertebrata</taxon>
        <taxon>Euteleostomi</taxon>
        <taxon>Mammalia</taxon>
        <taxon>Eutheria</taxon>
        <taxon>Euarchontoglires</taxon>
        <taxon>Glires</taxon>
        <taxon>Rodentia</taxon>
        <taxon>Myomorpha</taxon>
        <taxon>Muroidea</taxon>
        <taxon>Cricetidae</taxon>
        <taxon>Cricetinae</taxon>
        <taxon>Cricetulus</taxon>
    </lineage>
</organism>